<keyword evidence="3" id="KW-1185">Reference proteome</keyword>
<organism evidence="2 3">
    <name type="scientific">Aldrovandia affinis</name>
    <dbReference type="NCBI Taxonomy" id="143900"/>
    <lineage>
        <taxon>Eukaryota</taxon>
        <taxon>Metazoa</taxon>
        <taxon>Chordata</taxon>
        <taxon>Craniata</taxon>
        <taxon>Vertebrata</taxon>
        <taxon>Euteleostomi</taxon>
        <taxon>Actinopterygii</taxon>
        <taxon>Neopterygii</taxon>
        <taxon>Teleostei</taxon>
        <taxon>Notacanthiformes</taxon>
        <taxon>Halosauridae</taxon>
        <taxon>Aldrovandia</taxon>
    </lineage>
</organism>
<evidence type="ECO:0000313" key="2">
    <source>
        <dbReference type="EMBL" id="KAJ8378939.1"/>
    </source>
</evidence>
<accession>A0AAD7RER2</accession>
<evidence type="ECO:0000313" key="3">
    <source>
        <dbReference type="Proteomes" id="UP001221898"/>
    </source>
</evidence>
<feature type="compositionally biased region" description="Polar residues" evidence="1">
    <location>
        <begin position="53"/>
        <end position="66"/>
    </location>
</feature>
<reference evidence="2" key="1">
    <citation type="journal article" date="2023" name="Science">
        <title>Genome structures resolve the early diversification of teleost fishes.</title>
        <authorList>
            <person name="Parey E."/>
            <person name="Louis A."/>
            <person name="Montfort J."/>
            <person name="Bouchez O."/>
            <person name="Roques C."/>
            <person name="Iampietro C."/>
            <person name="Lluch J."/>
            <person name="Castinel A."/>
            <person name="Donnadieu C."/>
            <person name="Desvignes T."/>
            <person name="Floi Bucao C."/>
            <person name="Jouanno E."/>
            <person name="Wen M."/>
            <person name="Mejri S."/>
            <person name="Dirks R."/>
            <person name="Jansen H."/>
            <person name="Henkel C."/>
            <person name="Chen W.J."/>
            <person name="Zahm M."/>
            <person name="Cabau C."/>
            <person name="Klopp C."/>
            <person name="Thompson A.W."/>
            <person name="Robinson-Rechavi M."/>
            <person name="Braasch I."/>
            <person name="Lecointre G."/>
            <person name="Bobe J."/>
            <person name="Postlethwait J.H."/>
            <person name="Berthelot C."/>
            <person name="Roest Crollius H."/>
            <person name="Guiguen Y."/>
        </authorList>
    </citation>
    <scope>NUCLEOTIDE SEQUENCE</scope>
    <source>
        <strain evidence="2">NC1722</strain>
    </source>
</reference>
<dbReference type="AlphaFoldDB" id="A0AAD7RER2"/>
<protein>
    <submittedName>
        <fullName evidence="2">Uncharacterized protein</fullName>
    </submittedName>
</protein>
<sequence length="84" mass="9085">MSRLLPLPGPFTNPFMISASRPPGRFIVSFPHQIRDTMGLDNSTRGSRRWGTPTPNATCRFNSSAGNGITVSSAQDPYCDAGSR</sequence>
<gene>
    <name evidence="2" type="ORF">AAFF_G00233040</name>
</gene>
<comment type="caution">
    <text evidence="2">The sequence shown here is derived from an EMBL/GenBank/DDBJ whole genome shotgun (WGS) entry which is preliminary data.</text>
</comment>
<feature type="region of interest" description="Disordered" evidence="1">
    <location>
        <begin position="37"/>
        <end position="66"/>
    </location>
</feature>
<dbReference type="Proteomes" id="UP001221898">
    <property type="component" value="Unassembled WGS sequence"/>
</dbReference>
<name>A0AAD7RER2_9TELE</name>
<dbReference type="EMBL" id="JAINUG010000306">
    <property type="protein sequence ID" value="KAJ8378939.1"/>
    <property type="molecule type" value="Genomic_DNA"/>
</dbReference>
<evidence type="ECO:0000256" key="1">
    <source>
        <dbReference type="SAM" id="MobiDB-lite"/>
    </source>
</evidence>
<proteinExistence type="predicted"/>